<dbReference type="SUPFAM" id="SSF69118">
    <property type="entry name" value="AhpD-like"/>
    <property type="match status" value="1"/>
</dbReference>
<dbReference type="Gene3D" id="1.20.1290.10">
    <property type="entry name" value="AhpD-like"/>
    <property type="match status" value="1"/>
</dbReference>
<dbReference type="OrthoDB" id="9801400at2"/>
<dbReference type="Proteomes" id="UP000242175">
    <property type="component" value="Chromosome small"/>
</dbReference>
<feature type="domain" description="Carboxymuconolactone decarboxylase-like" evidence="1">
    <location>
        <begin position="36"/>
        <end position="118"/>
    </location>
</feature>
<dbReference type="PANTHER" id="PTHR33570">
    <property type="entry name" value="4-CARBOXYMUCONOLACTONE DECARBOXYLASE FAMILY PROTEIN"/>
    <property type="match status" value="1"/>
</dbReference>
<dbReference type="PANTHER" id="PTHR33570:SF2">
    <property type="entry name" value="CARBOXYMUCONOLACTONE DECARBOXYLASE-LIKE DOMAIN-CONTAINING PROTEIN"/>
    <property type="match status" value="1"/>
</dbReference>
<keyword evidence="3" id="KW-1185">Reference proteome</keyword>
<gene>
    <name evidence="2" type="ORF">CF386_09150</name>
</gene>
<dbReference type="AlphaFoldDB" id="A0A220VFU0"/>
<dbReference type="KEGG" id="pmai:CF386_09150"/>
<dbReference type="RefSeq" id="WP_089074135.1">
    <property type="nucleotide sequence ID" value="NZ_CBCSAM010000002.1"/>
</dbReference>
<reference evidence="2 3" key="1">
    <citation type="journal article" date="2016" name="Int. J. Syst. Evol. Microbiol.">
        <title>Paraphotobacterium marinum gen. nov., sp. nov., a member of the family Vibrionaceae, isolated from surface seawater.</title>
        <authorList>
            <person name="Huang Z."/>
            <person name="Dong C."/>
            <person name="Shao Z."/>
        </authorList>
    </citation>
    <scope>NUCLEOTIDE SEQUENCE [LARGE SCALE GENOMIC DNA]</scope>
    <source>
        <strain evidence="2 3">NSCS20N07D</strain>
    </source>
</reference>
<sequence length="131" mass="14557">MNNVNRYEKGIENITKLSGEQSTFHDVKGILKDISPRLSDLFVSFAFGDVYSGEELTLQQRELLTISTLVTQGGCDLQLKAHTESALKVGCTKEEIIETIIHLSPYIGFPRVLNGMLASHEVIQKFEDDAA</sequence>
<dbReference type="InterPro" id="IPR052512">
    <property type="entry name" value="4CMD/NDH-1_regulator"/>
</dbReference>
<evidence type="ECO:0000259" key="1">
    <source>
        <dbReference type="Pfam" id="PF02627"/>
    </source>
</evidence>
<accession>A0A220VFU0</accession>
<dbReference type="InterPro" id="IPR003779">
    <property type="entry name" value="CMD-like"/>
</dbReference>
<dbReference type="Pfam" id="PF02627">
    <property type="entry name" value="CMD"/>
    <property type="match status" value="1"/>
</dbReference>
<proteinExistence type="predicted"/>
<evidence type="ECO:0000313" key="3">
    <source>
        <dbReference type="Proteomes" id="UP000242175"/>
    </source>
</evidence>
<name>A0A220VFU0_9GAMM</name>
<dbReference type="GO" id="GO:0051920">
    <property type="term" value="F:peroxiredoxin activity"/>
    <property type="evidence" value="ECO:0007669"/>
    <property type="project" value="InterPro"/>
</dbReference>
<organism evidence="2 3">
    <name type="scientific">Paraphotobacterium marinum</name>
    <dbReference type="NCBI Taxonomy" id="1755811"/>
    <lineage>
        <taxon>Bacteria</taxon>
        <taxon>Pseudomonadati</taxon>
        <taxon>Pseudomonadota</taxon>
        <taxon>Gammaproteobacteria</taxon>
        <taxon>Vibrionales</taxon>
        <taxon>Vibrionaceae</taxon>
        <taxon>Paraphotobacterium</taxon>
    </lineage>
</organism>
<dbReference type="EMBL" id="CP022356">
    <property type="protein sequence ID" value="ASK79227.1"/>
    <property type="molecule type" value="Genomic_DNA"/>
</dbReference>
<evidence type="ECO:0000313" key="2">
    <source>
        <dbReference type="EMBL" id="ASK79227.1"/>
    </source>
</evidence>
<protein>
    <submittedName>
        <fullName evidence="2">Carboxymuconolactone decarboxylase</fullName>
    </submittedName>
</protein>
<dbReference type="InterPro" id="IPR029032">
    <property type="entry name" value="AhpD-like"/>
</dbReference>